<feature type="transmembrane region" description="Helical" evidence="14">
    <location>
        <begin position="200"/>
        <end position="216"/>
    </location>
</feature>
<dbReference type="EMBL" id="NDIQ01000001">
    <property type="protein sequence ID" value="PRT53966.1"/>
    <property type="molecule type" value="Genomic_DNA"/>
</dbReference>
<dbReference type="EC" id="2.4.1.256" evidence="4 14"/>
<protein>
    <recommendedName>
        <fullName evidence="5 14">Dol-P-Glc:Glc(2)Man(9)GlcNAc(2)-PP-Dol alpha-1,2-glucosyltransferase</fullName>
        <ecNumber evidence="4 14">2.4.1.256</ecNumber>
    </recommendedName>
</protein>
<feature type="chain" id="PRO_5015425510" description="Dol-P-Glc:Glc(2)Man(9)GlcNAc(2)-PP-Dol alpha-1,2-glucosyltransferase" evidence="15">
    <location>
        <begin position="22"/>
        <end position="410"/>
    </location>
</feature>
<feature type="transmembrane region" description="Helical" evidence="14">
    <location>
        <begin position="236"/>
        <end position="253"/>
    </location>
</feature>
<dbReference type="GO" id="GO:0006488">
    <property type="term" value="P:dolichol-linked oligosaccharide biosynthetic process"/>
    <property type="evidence" value="ECO:0007669"/>
    <property type="project" value="UniProtKB-UniRule"/>
</dbReference>
<comment type="catalytic activity">
    <reaction evidence="13">
        <text>an alpha-D-Glc-(1-&gt;3)-alpha-D-Glc-(1-&gt;3)-alpha-D-Man-(1-&gt;2)-alpha-D-Man-(1-&gt;2)-alpha-D-Man-(1-&gt;3)-[alpha-D-Man-(1-&gt;2)-alpha-D-Man-(1-&gt;3)-[alpha-D-Man-(1-&gt;2)-alpha-D-Man-(1-&gt;6)]-alpha-D-Man-(1-&gt;6)]-beta-D-Man-(1-&gt;4)-beta-D-GlcNAc-(1-&gt;4)-alpha-D-GlcNAc-diphospho-di-trans,poly-cis-dolichol + a di-trans,poly-cis-dolichyl beta-D-glucosyl phosphate = a alpha-D-Glc-(1-&gt;2)-alpha-D-Glc-(1-&gt;3)-alpha-D-Glc-(1-&gt;3)-alpha-D-Man-(1-&gt;2)-alpha-D-Man-(1-&gt;2)-alpha-D-Man-(1-&gt;3)-[alpha-D-Man-(1-&gt;2)-alpha-D-Man-(1-&gt;3)-[alpha-D-Man-(1-&gt;2)-alpha-D-Man-(1-&gt;6)]-alpha-D-Man-(1-&gt;6)]-beta-D-Man-(1-&gt;4)-beta-D-GlcNAc-(1-&gt;4)-alpha-D-GlcNAc-diphospho-di-trans,poly-cis-dolichol + a di-trans,poly-cis-dolichyl phosphate + H(+)</text>
        <dbReference type="Rhea" id="RHEA:29543"/>
        <dbReference type="Rhea" id="RHEA-COMP:19498"/>
        <dbReference type="Rhea" id="RHEA-COMP:19502"/>
        <dbReference type="Rhea" id="RHEA-COMP:19512"/>
        <dbReference type="Rhea" id="RHEA-COMP:19522"/>
        <dbReference type="ChEBI" id="CHEBI:15378"/>
        <dbReference type="ChEBI" id="CHEBI:57525"/>
        <dbReference type="ChEBI" id="CHEBI:57683"/>
        <dbReference type="ChEBI" id="CHEBI:132522"/>
        <dbReference type="ChEBI" id="CHEBI:132523"/>
        <dbReference type="EC" id="2.4.1.256"/>
    </reaction>
    <physiologicalReaction direction="left-to-right" evidence="13">
        <dbReference type="Rhea" id="RHEA:29544"/>
    </physiologicalReaction>
</comment>
<evidence type="ECO:0000256" key="1">
    <source>
        <dbReference type="ARBA" id="ARBA00004477"/>
    </source>
</evidence>
<dbReference type="Pfam" id="PF04922">
    <property type="entry name" value="DIE2_ALG10"/>
    <property type="match status" value="1"/>
</dbReference>
<evidence type="ECO:0000256" key="5">
    <source>
        <dbReference type="ARBA" id="ARBA00018512"/>
    </source>
</evidence>
<evidence type="ECO:0000256" key="13">
    <source>
        <dbReference type="ARBA" id="ARBA00048064"/>
    </source>
</evidence>
<keyword evidence="6 14" id="KW-0328">Glycosyltransferase</keyword>
<feature type="transmembrane region" description="Helical" evidence="14">
    <location>
        <begin position="382"/>
        <end position="401"/>
    </location>
</feature>
<dbReference type="PANTHER" id="PTHR12989:SF10">
    <property type="entry name" value="DOL-P-GLC:GLC(2)MAN(9)GLCNAC(2)-PP-DOL ALPHA-1,2-GLUCOSYLTRANSFERASE-RELATED"/>
    <property type="match status" value="1"/>
</dbReference>
<sequence length="410" mass="46553">MLSRALCVGLVATACYAVGKAIPEPYMDEIFHIPQAQRYFLGNFKAWDPKITTPPGLYYVGYIASQAVQSASVPVLRSVNGIGLFLGAHLVSNILERRDLFYLLMTFPLLAFYAPLYYTDVWASMVALIGISFTLRGRHFCSAFALLFSLLFRQTNVVWAMFAGALAVSGVRMPKRASQRDDLVSQLWECVDSLQQPSRYLPYFCVGLLFAAFVKVNGGITLGDADNHTVSFNLPQLFYFALFLAFFSVPLILTNPWPRSYLKRLGSTVGLVFSAIEAALIGLTVEKCTIVHPFVLADNRHYVFYLWRRILHPPQAASLQFAIVPVYQACLAWLRYNLSARVEHIAYWGAALLALIPSPLLEPRYYAMPYLVWRIVLVPKRVMLYEVLWYITIDIITWTVFCRSSTHFMW</sequence>
<evidence type="ECO:0000256" key="11">
    <source>
        <dbReference type="ARBA" id="ARBA00023136"/>
    </source>
</evidence>
<dbReference type="UniPathway" id="UPA00378"/>
<evidence type="ECO:0000256" key="8">
    <source>
        <dbReference type="ARBA" id="ARBA00022692"/>
    </source>
</evidence>
<dbReference type="Proteomes" id="UP000238350">
    <property type="component" value="Unassembled WGS sequence"/>
</dbReference>
<evidence type="ECO:0000256" key="6">
    <source>
        <dbReference type="ARBA" id="ARBA00022676"/>
    </source>
</evidence>
<reference evidence="16 17" key="1">
    <citation type="submission" date="2017-04" db="EMBL/GenBank/DDBJ databases">
        <title>Genome sequencing of [Candida] sorbophila.</title>
        <authorList>
            <person name="Ahn J.O."/>
        </authorList>
    </citation>
    <scope>NUCLEOTIDE SEQUENCE [LARGE SCALE GENOMIC DNA]</scope>
    <source>
        <strain evidence="16 17">DS02</strain>
    </source>
</reference>
<evidence type="ECO:0000256" key="7">
    <source>
        <dbReference type="ARBA" id="ARBA00022679"/>
    </source>
</evidence>
<evidence type="ECO:0000256" key="9">
    <source>
        <dbReference type="ARBA" id="ARBA00022824"/>
    </source>
</evidence>
<comment type="caution">
    <text evidence="14">Lacks conserved residue(s) required for the propagation of feature annotation.</text>
</comment>
<dbReference type="RefSeq" id="XP_024663912.1">
    <property type="nucleotide sequence ID" value="XM_024808144.1"/>
</dbReference>
<comment type="function">
    <text evidence="12">Dol-P-Glc:Glc(2)Man(9)GlcNAc(2)-PP-Dol alpha-1,2-glucosyltransferase that operates in the biosynthetic pathway of dolichol-linked oligosaccharides, the glycan precursors employed in protein asparagine (N)-glycosylation. The assembly of dolichol-linked oligosaccharides begins on the cytosolic side of the endoplasmic reticulum membrane and finishes in its lumen. The sequential addition of sugars to dolichol pyrophosphate produces dolichol-linked oligosaccharides containing fourteen sugars, including two GlcNAcs, nine mannoses and three glucoses. Once assembled, the oligosaccharide is transferred from the lipid to nascent proteins by oligosaccharyltransferases. In the lumen of the endoplasmic reticulum, adds the third and last glucose residue from dolichyl phosphate glucose (Dol-P-Glc) onto the lipid-linked oligosaccharide intermediate Glc(2)Man(9)GlcNAc(2)-PP-Dol to produce Glc(3)Man(9)GlcNAc(2)-PP-Dol.</text>
</comment>
<evidence type="ECO:0000256" key="2">
    <source>
        <dbReference type="ARBA" id="ARBA00004922"/>
    </source>
</evidence>
<evidence type="ECO:0000256" key="14">
    <source>
        <dbReference type="PIRNR" id="PIRNR028810"/>
    </source>
</evidence>
<keyword evidence="10 14" id="KW-1133">Transmembrane helix</keyword>
<feature type="transmembrane region" description="Helical" evidence="14">
    <location>
        <begin position="100"/>
        <end position="118"/>
    </location>
</feature>
<comment type="caution">
    <text evidence="16">The sequence shown here is derived from an EMBL/GenBank/DDBJ whole genome shotgun (WGS) entry which is preliminary data.</text>
</comment>
<dbReference type="GO" id="GO:0005789">
    <property type="term" value="C:endoplasmic reticulum membrane"/>
    <property type="evidence" value="ECO:0007669"/>
    <property type="project" value="UniProtKB-SubCell"/>
</dbReference>
<dbReference type="PANTHER" id="PTHR12989">
    <property type="entry name" value="ALPHA-1,2-GLUCOSYLTRANSFERASE ALG10"/>
    <property type="match status" value="1"/>
</dbReference>
<dbReference type="InterPro" id="IPR016900">
    <property type="entry name" value="Alg10"/>
</dbReference>
<comment type="similarity">
    <text evidence="3 14">Belongs to the ALG10 glucosyltransferase family.</text>
</comment>
<keyword evidence="8 14" id="KW-0812">Transmembrane</keyword>
<comment type="subcellular location">
    <subcellularLocation>
        <location evidence="1">Endoplasmic reticulum membrane</location>
        <topology evidence="1">Multi-pass membrane protein</topology>
    </subcellularLocation>
</comment>
<dbReference type="GeneID" id="36515335"/>
<proteinExistence type="inferred from homology"/>
<keyword evidence="9" id="KW-0256">Endoplasmic reticulum</keyword>
<dbReference type="AlphaFoldDB" id="A0A2T0FG45"/>
<accession>A0A2T0FG45</accession>
<evidence type="ECO:0000256" key="15">
    <source>
        <dbReference type="SAM" id="SignalP"/>
    </source>
</evidence>
<keyword evidence="15" id="KW-0732">Signal</keyword>
<name>A0A2T0FG45_9ASCO</name>
<evidence type="ECO:0000313" key="16">
    <source>
        <dbReference type="EMBL" id="PRT53966.1"/>
    </source>
</evidence>
<keyword evidence="17" id="KW-1185">Reference proteome</keyword>
<organism evidence="16 17">
    <name type="scientific">Wickerhamiella sorbophila</name>
    <dbReference type="NCBI Taxonomy" id="45607"/>
    <lineage>
        <taxon>Eukaryota</taxon>
        <taxon>Fungi</taxon>
        <taxon>Dikarya</taxon>
        <taxon>Ascomycota</taxon>
        <taxon>Saccharomycotina</taxon>
        <taxon>Dipodascomycetes</taxon>
        <taxon>Dipodascales</taxon>
        <taxon>Trichomonascaceae</taxon>
        <taxon>Wickerhamiella</taxon>
    </lineage>
</organism>
<evidence type="ECO:0000256" key="12">
    <source>
        <dbReference type="ARBA" id="ARBA00044727"/>
    </source>
</evidence>
<dbReference type="OrthoDB" id="4769at2759"/>
<gene>
    <name evidence="16" type="ORF">B9G98_01586</name>
</gene>
<evidence type="ECO:0000256" key="4">
    <source>
        <dbReference type="ARBA" id="ARBA00011967"/>
    </source>
</evidence>
<feature type="transmembrane region" description="Helical" evidence="14">
    <location>
        <begin position="345"/>
        <end position="361"/>
    </location>
</feature>
<dbReference type="STRING" id="45607.A0A2T0FG45"/>
<keyword evidence="7 16" id="KW-0808">Transferase</keyword>
<evidence type="ECO:0000256" key="10">
    <source>
        <dbReference type="ARBA" id="ARBA00022989"/>
    </source>
</evidence>
<comment type="pathway">
    <text evidence="2">Protein modification; protein glycosylation.</text>
</comment>
<dbReference type="PROSITE" id="PS51257">
    <property type="entry name" value="PROKAR_LIPOPROTEIN"/>
    <property type="match status" value="1"/>
</dbReference>
<keyword evidence="11 14" id="KW-0472">Membrane</keyword>
<evidence type="ECO:0000313" key="17">
    <source>
        <dbReference type="Proteomes" id="UP000238350"/>
    </source>
</evidence>
<dbReference type="GO" id="GO:0106073">
    <property type="term" value="F:dolichyl pyrophosphate Glc2Man9GlcNAc2 alpha-1,2-glucosyltransferase activity"/>
    <property type="evidence" value="ECO:0007669"/>
    <property type="project" value="UniProtKB-UniRule"/>
</dbReference>
<feature type="transmembrane region" description="Helical" evidence="14">
    <location>
        <begin position="157"/>
        <end position="173"/>
    </location>
</feature>
<dbReference type="PIRSF" id="PIRSF028810">
    <property type="entry name" value="Alpha1_2_glucosyltferase_Alg10"/>
    <property type="match status" value="1"/>
</dbReference>
<evidence type="ECO:0000256" key="3">
    <source>
        <dbReference type="ARBA" id="ARBA00010600"/>
    </source>
</evidence>
<feature type="signal peptide" evidence="15">
    <location>
        <begin position="1"/>
        <end position="21"/>
    </location>
</feature>